<dbReference type="PANTHER" id="PTHR11649">
    <property type="entry name" value="MSS1/TRME-RELATED GTP-BINDING PROTEIN"/>
    <property type="match status" value="1"/>
</dbReference>
<dbReference type="NCBIfam" id="TIGR03598">
    <property type="entry name" value="GTPase_YsxC"/>
    <property type="match status" value="1"/>
</dbReference>
<dbReference type="PROSITE" id="PS51706">
    <property type="entry name" value="G_ENGB"/>
    <property type="match status" value="1"/>
</dbReference>
<evidence type="ECO:0000256" key="3">
    <source>
        <dbReference type="ARBA" id="ARBA00022618"/>
    </source>
</evidence>
<dbReference type="GO" id="GO:0000917">
    <property type="term" value="P:division septum assembly"/>
    <property type="evidence" value="ECO:0007669"/>
    <property type="project" value="UniProtKB-KW"/>
</dbReference>
<evidence type="ECO:0000256" key="10">
    <source>
        <dbReference type="HAMAP-Rule" id="MF_00321"/>
    </source>
</evidence>
<dbReference type="InterPro" id="IPR019987">
    <property type="entry name" value="GTP-bd_ribosome_bio_YsxC"/>
</dbReference>
<sequence length="201" mass="22925">MIRKNSFVFGISDIKSFLNNSDLSTTVPEVAFAGRSNVGKSSLINKLIHNKAARVSSKPGCTRQINFYTMNNGKIRIVDLPGYGYSAASKQDIAQYLKLIEYYLINRSNLQRVFLLIDARRGLKEIDEDFVFWLIQNQISFQLILTKIDEINLDSLTLSLENIKKWMSSKGLLTYPTIAFSVYQKSGIKELRNEIAELSRK</sequence>
<dbReference type="InterPro" id="IPR030393">
    <property type="entry name" value="G_ENGB_dom"/>
</dbReference>
<dbReference type="Pfam" id="PF01926">
    <property type="entry name" value="MMR_HSR1"/>
    <property type="match status" value="1"/>
</dbReference>
<evidence type="ECO:0000256" key="4">
    <source>
        <dbReference type="ARBA" id="ARBA00022723"/>
    </source>
</evidence>
<organism evidence="12 13">
    <name type="scientific">Candidatus Mesenet longicola</name>
    <dbReference type="NCBI Taxonomy" id="1892558"/>
    <lineage>
        <taxon>Bacteria</taxon>
        <taxon>Pseudomonadati</taxon>
        <taxon>Pseudomonadota</taxon>
        <taxon>Alphaproteobacteria</taxon>
        <taxon>Rickettsiales</taxon>
        <taxon>Anaplasmataceae</taxon>
        <taxon>Candidatus Mesenet</taxon>
    </lineage>
</organism>
<accession>A0A8J3HPX1</accession>
<evidence type="ECO:0000256" key="2">
    <source>
        <dbReference type="ARBA" id="ARBA00009638"/>
    </source>
</evidence>
<dbReference type="HAMAP" id="MF_00321">
    <property type="entry name" value="GTPase_EngB"/>
    <property type="match status" value="1"/>
</dbReference>
<reference evidence="12 13" key="1">
    <citation type="journal article" date="2021" name="Microb. Ecol.">
        <title>Candidatus Mesenet longicola: Novel Endosymbionts of Brontispa longissima that Induce Cytoplasmic Incompatibility.</title>
        <authorList>
            <person name="Takano S."/>
            <person name="Gotoh Y."/>
            <person name="Hayashi T."/>
        </authorList>
    </citation>
    <scope>NUCLEOTIDE SEQUENCE [LARGE SCALE GENOMIC DNA]</scope>
    <source>
        <strain evidence="12">L5</strain>
    </source>
</reference>
<evidence type="ECO:0000256" key="7">
    <source>
        <dbReference type="ARBA" id="ARBA00023134"/>
    </source>
</evidence>
<gene>
    <name evidence="10 12" type="primary">engB</name>
    <name evidence="12" type="ORF">sL5_06690</name>
</gene>
<evidence type="ECO:0000256" key="1">
    <source>
        <dbReference type="ARBA" id="ARBA00001946"/>
    </source>
</evidence>
<dbReference type="NCBIfam" id="TIGR00231">
    <property type="entry name" value="small_GTP"/>
    <property type="match status" value="1"/>
</dbReference>
<protein>
    <recommendedName>
        <fullName evidence="10">Probable GTP-binding protein EngB</fullName>
    </recommendedName>
</protein>
<evidence type="ECO:0000256" key="6">
    <source>
        <dbReference type="ARBA" id="ARBA00022842"/>
    </source>
</evidence>
<dbReference type="GO" id="GO:0046872">
    <property type="term" value="F:metal ion binding"/>
    <property type="evidence" value="ECO:0007669"/>
    <property type="project" value="UniProtKB-KW"/>
</dbReference>
<evidence type="ECO:0000313" key="12">
    <source>
        <dbReference type="EMBL" id="GHM59676.1"/>
    </source>
</evidence>
<dbReference type="GO" id="GO:0005525">
    <property type="term" value="F:GTP binding"/>
    <property type="evidence" value="ECO:0007669"/>
    <property type="project" value="UniProtKB-UniRule"/>
</dbReference>
<keyword evidence="5 10" id="KW-0547">Nucleotide-binding</keyword>
<comment type="similarity">
    <text evidence="2 10">Belongs to the TRAFAC class TrmE-Era-EngA-EngB-Septin-like GTPase superfamily. EngB GTPase family.</text>
</comment>
<dbReference type="InterPro" id="IPR005225">
    <property type="entry name" value="Small_GTP-bd"/>
</dbReference>
<keyword evidence="3 10" id="KW-0132">Cell division</keyword>
<feature type="domain" description="EngB-type G" evidence="11">
    <location>
        <begin position="26"/>
        <end position="201"/>
    </location>
</feature>
<proteinExistence type="inferred from homology"/>
<dbReference type="PANTHER" id="PTHR11649:SF13">
    <property type="entry name" value="ENGB-TYPE G DOMAIN-CONTAINING PROTEIN"/>
    <property type="match status" value="1"/>
</dbReference>
<keyword evidence="4" id="KW-0479">Metal-binding</keyword>
<keyword evidence="8 10" id="KW-0717">Septation</keyword>
<keyword evidence="9 10" id="KW-0131">Cell cycle</keyword>
<comment type="caution">
    <text evidence="12">The sequence shown here is derived from an EMBL/GenBank/DDBJ whole genome shotgun (WGS) entry which is preliminary data.</text>
</comment>
<dbReference type="CDD" id="cd01876">
    <property type="entry name" value="YihA_EngB"/>
    <property type="match status" value="1"/>
</dbReference>
<evidence type="ECO:0000259" key="11">
    <source>
        <dbReference type="PROSITE" id="PS51706"/>
    </source>
</evidence>
<dbReference type="EMBL" id="BNGU01000026">
    <property type="protein sequence ID" value="GHM59676.1"/>
    <property type="molecule type" value="Genomic_DNA"/>
</dbReference>
<comment type="function">
    <text evidence="10">Necessary for normal cell division and for the maintenance of normal septation.</text>
</comment>
<evidence type="ECO:0000256" key="9">
    <source>
        <dbReference type="ARBA" id="ARBA00023306"/>
    </source>
</evidence>
<name>A0A8J3HPX1_9RICK</name>
<comment type="cofactor">
    <cofactor evidence="1">
        <name>Mg(2+)</name>
        <dbReference type="ChEBI" id="CHEBI:18420"/>
    </cofactor>
</comment>
<evidence type="ECO:0000313" key="13">
    <source>
        <dbReference type="Proteomes" id="UP000637906"/>
    </source>
</evidence>
<dbReference type="Gene3D" id="3.40.50.300">
    <property type="entry name" value="P-loop containing nucleotide triphosphate hydrolases"/>
    <property type="match status" value="1"/>
</dbReference>
<evidence type="ECO:0000256" key="5">
    <source>
        <dbReference type="ARBA" id="ARBA00022741"/>
    </source>
</evidence>
<dbReference type="InterPro" id="IPR027417">
    <property type="entry name" value="P-loop_NTPase"/>
</dbReference>
<keyword evidence="13" id="KW-1185">Reference proteome</keyword>
<keyword evidence="6" id="KW-0460">Magnesium</keyword>
<dbReference type="InterPro" id="IPR006073">
    <property type="entry name" value="GTP-bd"/>
</dbReference>
<evidence type="ECO:0000256" key="8">
    <source>
        <dbReference type="ARBA" id="ARBA00023210"/>
    </source>
</evidence>
<keyword evidence="7 10" id="KW-0342">GTP-binding</keyword>
<dbReference type="Proteomes" id="UP000637906">
    <property type="component" value="Unassembled WGS sequence"/>
</dbReference>
<dbReference type="SUPFAM" id="SSF52540">
    <property type="entry name" value="P-loop containing nucleoside triphosphate hydrolases"/>
    <property type="match status" value="1"/>
</dbReference>
<dbReference type="AlphaFoldDB" id="A0A8J3HPX1"/>